<sequence length="53" mass="5632">MATYPPENNLPLEPSAYRFEMTGRATTVRVVSAGEIVYGGAGSVEGLECPVPF</sequence>
<dbReference type="KEGG" id="xyk:GT347_02755"/>
<proteinExistence type="predicted"/>
<dbReference type="AlphaFoldDB" id="A0A857J1G5"/>
<name>A0A857J1G5_9BURK</name>
<reference evidence="1 2" key="1">
    <citation type="submission" date="2020-01" db="EMBL/GenBank/DDBJ databases">
        <title>Genome sequencing of strain KACC 21265.</title>
        <authorList>
            <person name="Heo J."/>
            <person name="Kim S.-J."/>
            <person name="Kim J.-S."/>
            <person name="Hong S.-B."/>
            <person name="Kwon S.-W."/>
        </authorList>
    </citation>
    <scope>NUCLEOTIDE SEQUENCE [LARGE SCALE GENOMIC DNA]</scope>
    <source>
        <strain evidence="1 2">KACC 21265</strain>
    </source>
</reference>
<keyword evidence="2" id="KW-1185">Reference proteome</keyword>
<gene>
    <name evidence="1" type="ORF">GT347_02755</name>
</gene>
<protein>
    <submittedName>
        <fullName evidence="1">Uncharacterized protein</fullName>
    </submittedName>
</protein>
<dbReference type="Proteomes" id="UP000464787">
    <property type="component" value="Chromosome"/>
</dbReference>
<dbReference type="RefSeq" id="WP_160550517.1">
    <property type="nucleotide sequence ID" value="NZ_CP047650.1"/>
</dbReference>
<accession>A0A857J1G5</accession>
<evidence type="ECO:0000313" key="2">
    <source>
        <dbReference type="Proteomes" id="UP000464787"/>
    </source>
</evidence>
<organism evidence="1 2">
    <name type="scientific">Xylophilus rhododendri</name>
    <dbReference type="NCBI Taxonomy" id="2697032"/>
    <lineage>
        <taxon>Bacteria</taxon>
        <taxon>Pseudomonadati</taxon>
        <taxon>Pseudomonadota</taxon>
        <taxon>Betaproteobacteria</taxon>
        <taxon>Burkholderiales</taxon>
        <taxon>Xylophilus</taxon>
    </lineage>
</organism>
<dbReference type="EMBL" id="CP047650">
    <property type="protein sequence ID" value="QHI96999.1"/>
    <property type="molecule type" value="Genomic_DNA"/>
</dbReference>
<evidence type="ECO:0000313" key="1">
    <source>
        <dbReference type="EMBL" id="QHI96999.1"/>
    </source>
</evidence>